<evidence type="ECO:0000256" key="1">
    <source>
        <dbReference type="SAM" id="Phobius"/>
    </source>
</evidence>
<keyword evidence="1" id="KW-0472">Membrane</keyword>
<keyword evidence="1" id="KW-1133">Transmembrane helix</keyword>
<proteinExistence type="predicted"/>
<protein>
    <submittedName>
        <fullName evidence="2">Uncharacterized protein</fullName>
    </submittedName>
</protein>
<dbReference type="RefSeq" id="WP_024265770.1">
    <property type="nucleotide sequence ID" value="NC_011916.1"/>
</dbReference>
<dbReference type="Proteomes" id="UP000001364">
    <property type="component" value="Chromosome"/>
</dbReference>
<name>A0A0H3C8L0_CAUVN</name>
<keyword evidence="1" id="KW-0812">Transmembrane</keyword>
<dbReference type="HOGENOM" id="CLU_221203_0_0_5"/>
<gene>
    <name evidence="2" type="ordered locus">CCNA_02248</name>
</gene>
<evidence type="ECO:0000313" key="3">
    <source>
        <dbReference type="Proteomes" id="UP000001364"/>
    </source>
</evidence>
<keyword evidence="3" id="KW-1185">Reference proteome</keyword>
<evidence type="ECO:0000313" key="2">
    <source>
        <dbReference type="EMBL" id="ACL95713.2"/>
    </source>
</evidence>
<organism evidence="2 3">
    <name type="scientific">Caulobacter vibrioides (strain NA1000 / CB15N)</name>
    <name type="common">Caulobacter crescentus</name>
    <dbReference type="NCBI Taxonomy" id="565050"/>
    <lineage>
        <taxon>Bacteria</taxon>
        <taxon>Pseudomonadati</taxon>
        <taxon>Pseudomonadota</taxon>
        <taxon>Alphaproteobacteria</taxon>
        <taxon>Caulobacterales</taxon>
        <taxon>Caulobacteraceae</taxon>
        <taxon>Caulobacter</taxon>
    </lineage>
</organism>
<dbReference type="KEGG" id="ccs:CCNA_02248"/>
<dbReference type="EMBL" id="CP001340">
    <property type="protein sequence ID" value="ACL95713.2"/>
    <property type="molecule type" value="Genomic_DNA"/>
</dbReference>
<feature type="transmembrane region" description="Helical" evidence="1">
    <location>
        <begin position="6"/>
        <end position="25"/>
    </location>
</feature>
<sequence>MKAGYAALGVGMLFVGLVGGLLLALRPIG</sequence>
<dbReference type="GeneID" id="7332610"/>
<dbReference type="AlphaFoldDB" id="A0A0H3C8L0"/>
<accession>A0A0H3C8L0</accession>
<reference evidence="2 3" key="1">
    <citation type="journal article" date="2010" name="J. Bacteriol.">
        <title>The genetic basis of laboratory adaptation in Caulobacter crescentus.</title>
        <authorList>
            <person name="Marks M.E."/>
            <person name="Castro-Rojas C.M."/>
            <person name="Teiling C."/>
            <person name="Du L."/>
            <person name="Kapatral V."/>
            <person name="Walunas T.L."/>
            <person name="Crosson S."/>
        </authorList>
    </citation>
    <scope>NUCLEOTIDE SEQUENCE [LARGE SCALE GENOMIC DNA]</scope>
    <source>
        <strain evidence="3">NA1000 / CB15N</strain>
    </source>
</reference>
<dbReference type="RefSeq" id="YP_002517621.2">
    <property type="nucleotide sequence ID" value="NC_011916.1"/>
</dbReference>